<dbReference type="PANTHER" id="PTHR46219">
    <property type="entry name" value="PROTEIN CBG11138"/>
    <property type="match status" value="1"/>
</dbReference>
<evidence type="ECO:0000313" key="3">
    <source>
        <dbReference type="EMBL" id="CEF63310.1"/>
    </source>
</evidence>
<dbReference type="Proteomes" id="UP000035682">
    <property type="component" value="Unplaced"/>
</dbReference>
<dbReference type="AlphaFoldDB" id="A0A090L0L5"/>
<protein>
    <submittedName>
        <fullName evidence="3 5">ShKT domain-containing protein</fullName>
    </submittedName>
</protein>
<accession>A0A090L0L5</accession>
<dbReference type="OrthoDB" id="5863778at2759"/>
<dbReference type="CTD" id="36375675"/>
<feature type="domain" description="ShKT" evidence="2">
    <location>
        <begin position="204"/>
        <end position="237"/>
    </location>
</feature>
<dbReference type="Gene3D" id="1.10.10.1940">
    <property type="match status" value="2"/>
</dbReference>
<feature type="domain" description="ShKT" evidence="2">
    <location>
        <begin position="142"/>
        <end position="180"/>
    </location>
</feature>
<dbReference type="GeneID" id="36375675"/>
<evidence type="ECO:0000313" key="4">
    <source>
        <dbReference type="Proteomes" id="UP000035682"/>
    </source>
</evidence>
<organism evidence="3">
    <name type="scientific">Strongyloides ratti</name>
    <name type="common">Parasitic roundworm</name>
    <dbReference type="NCBI Taxonomy" id="34506"/>
    <lineage>
        <taxon>Eukaryota</taxon>
        <taxon>Metazoa</taxon>
        <taxon>Ecdysozoa</taxon>
        <taxon>Nematoda</taxon>
        <taxon>Chromadorea</taxon>
        <taxon>Rhabditida</taxon>
        <taxon>Tylenchina</taxon>
        <taxon>Panagrolaimomorpha</taxon>
        <taxon>Strongyloidoidea</taxon>
        <taxon>Strongyloididae</taxon>
        <taxon>Strongyloides</taxon>
    </lineage>
</organism>
<dbReference type="EMBL" id="LN609528">
    <property type="protein sequence ID" value="CEF63310.1"/>
    <property type="molecule type" value="Genomic_DNA"/>
</dbReference>
<name>A0A090L0L5_STRRB</name>
<proteinExistence type="predicted"/>
<dbReference type="Pfam" id="PF01549">
    <property type="entry name" value="ShK"/>
    <property type="match status" value="2"/>
</dbReference>
<dbReference type="RefSeq" id="XP_024502512.1">
    <property type="nucleotide sequence ID" value="XM_024648545.1"/>
</dbReference>
<comment type="caution">
    <text evidence="1">Lacks conserved residue(s) required for the propagation of feature annotation.</text>
</comment>
<reference evidence="3 4" key="1">
    <citation type="submission" date="2014-09" db="EMBL/GenBank/DDBJ databases">
        <authorList>
            <person name="Martin A.A."/>
        </authorList>
    </citation>
    <scope>NUCLEOTIDE SEQUENCE</scope>
    <source>
        <strain evidence="4">ED321</strain>
        <strain evidence="3">ED321 Heterogonic</strain>
    </source>
</reference>
<gene>
    <name evidence="3 5 6" type="ORF">SRAE_1000157300</name>
</gene>
<dbReference type="WBParaSite" id="SRAE_1000157300.1">
    <property type="protein sequence ID" value="SRAE_1000157300.1"/>
    <property type="gene ID" value="WBGene00258180"/>
</dbReference>
<evidence type="ECO:0000313" key="5">
    <source>
        <dbReference type="WBParaSite" id="SRAE_1000157300.1"/>
    </source>
</evidence>
<evidence type="ECO:0000256" key="1">
    <source>
        <dbReference type="PROSITE-ProRule" id="PRU01005"/>
    </source>
</evidence>
<dbReference type="InterPro" id="IPR003582">
    <property type="entry name" value="ShKT_dom"/>
</dbReference>
<reference evidence="5" key="2">
    <citation type="submission" date="2020-12" db="UniProtKB">
        <authorList>
            <consortium name="WormBaseParasite"/>
        </authorList>
    </citation>
    <scope>IDENTIFICATION</scope>
</reference>
<evidence type="ECO:0000259" key="2">
    <source>
        <dbReference type="PROSITE" id="PS51670"/>
    </source>
</evidence>
<dbReference type="PANTHER" id="PTHR46219:SF5">
    <property type="entry name" value="SHKT DOMAIN-CONTAINING PROTEIN"/>
    <property type="match status" value="1"/>
</dbReference>
<evidence type="ECO:0000313" key="6">
    <source>
        <dbReference type="WormBase" id="SRAE_1000157300"/>
    </source>
</evidence>
<sequence length="237" mass="25725">MVIFYLNSIGSSCTLHKDCDSGVCTFTGPQQGYCVKMCKINTKPSGCDSNVNCTSQADNSKTEADGCTIKTKECAVDGDCKSTATPICNQYMLKCEAEPATTTVSSTKNINNLSTKSSSNSMTTTKNNFNKFSRKPSNQNICQDKVVGGQNDCIHLARFCTNTIFKPMMTDKCPRTCGFCNYDNSINGGNTNGMGNNGSNGKSCIDKLDSCYRYTGLCKSPQYEDFMKKYCPSTCGC</sequence>
<dbReference type="SMART" id="SM00254">
    <property type="entry name" value="ShKT"/>
    <property type="match status" value="2"/>
</dbReference>
<keyword evidence="4" id="KW-1185">Reference proteome</keyword>
<dbReference type="WormBase" id="SRAE_1000157300">
    <property type="protein sequence ID" value="SRP10778"/>
    <property type="gene ID" value="WBGene00258180"/>
</dbReference>
<dbReference type="PROSITE" id="PS51670">
    <property type="entry name" value="SHKT"/>
    <property type="match status" value="2"/>
</dbReference>